<feature type="chain" id="PRO_5001799523" evidence="2">
    <location>
        <begin position="25"/>
        <end position="734"/>
    </location>
</feature>
<keyword evidence="1" id="KW-1133">Transmembrane helix</keyword>
<reference evidence="3 4" key="1">
    <citation type="submission" date="2014-04" db="EMBL/GenBank/DDBJ databases">
        <title>Genome assembly of Hyalangium minutum DSM 14724.</title>
        <authorList>
            <person name="Sharma G."/>
            <person name="Subramanian S."/>
        </authorList>
    </citation>
    <scope>NUCLEOTIDE SEQUENCE [LARGE SCALE GENOMIC DNA]</scope>
    <source>
        <strain evidence="3 4">DSM 14724</strain>
    </source>
</reference>
<dbReference type="RefSeq" id="WP_044192392.1">
    <property type="nucleotide sequence ID" value="NZ_JMCB01000010.1"/>
</dbReference>
<keyword evidence="1" id="KW-0472">Membrane</keyword>
<dbReference type="Proteomes" id="UP000028725">
    <property type="component" value="Unassembled WGS sequence"/>
</dbReference>
<gene>
    <name evidence="3" type="ORF">DB31_0970</name>
</gene>
<keyword evidence="1" id="KW-0812">Transmembrane</keyword>
<dbReference type="OrthoDB" id="5478438at2"/>
<feature type="transmembrane region" description="Helical" evidence="1">
    <location>
        <begin position="671"/>
        <end position="691"/>
    </location>
</feature>
<dbReference type="AlphaFoldDB" id="A0A085WFN4"/>
<evidence type="ECO:0000256" key="1">
    <source>
        <dbReference type="SAM" id="Phobius"/>
    </source>
</evidence>
<keyword evidence="2" id="KW-0732">Signal</keyword>
<evidence type="ECO:0000313" key="3">
    <source>
        <dbReference type="EMBL" id="KFE66497.1"/>
    </source>
</evidence>
<feature type="transmembrane region" description="Helical" evidence="1">
    <location>
        <begin position="703"/>
        <end position="724"/>
    </location>
</feature>
<keyword evidence="4" id="KW-1185">Reference proteome</keyword>
<protein>
    <submittedName>
        <fullName evidence="3">Uncharacterized protein</fullName>
    </submittedName>
</protein>
<dbReference type="STRING" id="394096.DB31_0970"/>
<proteinExistence type="predicted"/>
<sequence length="734" mass="80055">MLPWRSLKGLCLVALGLVSWVAWSAPEDKPTLEILGAHTTEGVKLPLATPTLDQVLRIQSTTTAAVESLKVVVTPLRDANGQLWFVQWDLGGKGQDTAVPVPAFGSVSLTLRAQLPAAGTYSGDLFLIHGDAPMRVPLSVVRGLRPLPVVVKNLLPVEGTTALWGDSEASVAATLELTSGPELTVVPRVVGMSQVRKDALQFQAPVEVKSPENIPLKEGAPTEARIVLKGLAGAGEYKGTLLFSSEGSQAVEQEVRVFLKEPWFLAFGWIGLGIGLSMFLRWVVQRVQPRLELQHGVLLLRRELEQAAQALDPLEPQERRVLLGVLNEADRMNARIAAGSLKAAEAGTRQLVLQAKCDLWAVWVGIRRQVREVRPYTLQETFAQLLSVAESRLLDSQAQAEELGKARGELMQVPQQIADAVRSELKTAIRELLAEVQVSHGSPDGSMLEREVTPHLETALRHVVANEPREAFEAYDRARRAYLPLLVRQLDSQLSEQAPLGFSENPWKALRKRVRAELATVEQAVNMDAAFAAYTRARRLFLEEGAHALLAEFPRHRKTIDEDPELNTKDREALKAELEKLEPLLQDVVRNAPGGKLTEATATFETVRERLQEVLTPAGDRSKPVMARPTLLTLAASAPTFAIGAPAGGIGPITGPLDLQSVTGWRWKIELAVSVFLALIAGLVGLMTLWANDLTWGGWTAHITAFFWGLGIHQATFSTLAGLAEGIVGKREPS</sequence>
<dbReference type="EMBL" id="JMCB01000010">
    <property type="protein sequence ID" value="KFE66497.1"/>
    <property type="molecule type" value="Genomic_DNA"/>
</dbReference>
<accession>A0A085WFN4</accession>
<comment type="caution">
    <text evidence="3">The sequence shown here is derived from an EMBL/GenBank/DDBJ whole genome shotgun (WGS) entry which is preliminary data.</text>
</comment>
<evidence type="ECO:0000313" key="4">
    <source>
        <dbReference type="Proteomes" id="UP000028725"/>
    </source>
</evidence>
<evidence type="ECO:0000256" key="2">
    <source>
        <dbReference type="SAM" id="SignalP"/>
    </source>
</evidence>
<feature type="signal peptide" evidence="2">
    <location>
        <begin position="1"/>
        <end position="24"/>
    </location>
</feature>
<feature type="transmembrane region" description="Helical" evidence="1">
    <location>
        <begin position="263"/>
        <end position="284"/>
    </location>
</feature>
<organism evidence="3 4">
    <name type="scientific">Hyalangium minutum</name>
    <dbReference type="NCBI Taxonomy" id="394096"/>
    <lineage>
        <taxon>Bacteria</taxon>
        <taxon>Pseudomonadati</taxon>
        <taxon>Myxococcota</taxon>
        <taxon>Myxococcia</taxon>
        <taxon>Myxococcales</taxon>
        <taxon>Cystobacterineae</taxon>
        <taxon>Archangiaceae</taxon>
        <taxon>Hyalangium</taxon>
    </lineage>
</organism>
<name>A0A085WFN4_9BACT</name>